<dbReference type="Proteomes" id="UP000215483">
    <property type="component" value="Unassembled WGS sequence"/>
</dbReference>
<dbReference type="OrthoDB" id="3535892at2"/>
<evidence type="ECO:0000313" key="1">
    <source>
        <dbReference type="EMBL" id="OXZ00535.1"/>
    </source>
</evidence>
<dbReference type="InterPro" id="IPR008949">
    <property type="entry name" value="Isoprenoid_synthase_dom_sf"/>
</dbReference>
<accession>A0A233SY33</accession>
<dbReference type="Gene3D" id="1.10.600.10">
    <property type="entry name" value="Farnesyl Diphosphate Synthase"/>
    <property type="match status" value="1"/>
</dbReference>
<protein>
    <recommendedName>
        <fullName evidence="3">Phytoene synthase</fullName>
    </recommendedName>
</protein>
<dbReference type="AlphaFoldDB" id="A0A233SY33"/>
<proteinExistence type="predicted"/>
<dbReference type="EMBL" id="MCGQ01000001">
    <property type="protein sequence ID" value="OXZ00535.1"/>
    <property type="molecule type" value="Genomic_DNA"/>
</dbReference>
<dbReference type="GO" id="GO:0016765">
    <property type="term" value="F:transferase activity, transferring alkyl or aryl (other than methyl) groups"/>
    <property type="evidence" value="ECO:0007669"/>
    <property type="project" value="UniProtKB-ARBA"/>
</dbReference>
<evidence type="ECO:0008006" key="3">
    <source>
        <dbReference type="Google" id="ProtNLM"/>
    </source>
</evidence>
<comment type="caution">
    <text evidence="1">The sequence shown here is derived from an EMBL/GenBank/DDBJ whole genome shotgun (WGS) entry which is preliminary data.</text>
</comment>
<dbReference type="PANTHER" id="PTHR31480">
    <property type="entry name" value="BIFUNCTIONAL LYCOPENE CYCLASE/PHYTOENE SYNTHASE"/>
    <property type="match status" value="1"/>
</dbReference>
<reference evidence="1 2" key="1">
    <citation type="submission" date="2016-07" db="EMBL/GenBank/DDBJ databases">
        <title>Draft genome of Streptomyces diastatochromogenes.</title>
        <authorList>
            <person name="Podduturi R."/>
            <person name="Lukassen M.B."/>
            <person name="Clausen N."/>
            <person name="Nielsen J.L."/>
            <person name="Jorgensen N.O."/>
        </authorList>
    </citation>
    <scope>NUCLEOTIDE SEQUENCE [LARGE SCALE GENOMIC DNA]</scope>
    <source>
        <strain evidence="1 2">DSM 40608</strain>
    </source>
</reference>
<sequence>MSRESATTRGDRSVSRWSTALTRAGVSDQGMRRDYGVQRKLVRRYRREEYLAARLLLPAELRPYVLAAVAFMHETDRRIDLGDVSARHEALRLWNGEVRAVLGGAKTGRDTLRALDDTVRRHPQMAGRVSDFLDGAPVEAGWRGFESEAELQTYVDCYSMPALMLTACLIGPLPGTEAYGAFERGCRQLIEAMQRTDFLADLPEDLQQGHIGIPRDELLRHGLDVEDLRERPEACLPAVERVVNAQAALADHVFWQARELPALVEAQYRPFLRALMAVQGLRLQAVKAAGGSVLESGARPAGSTTVKILWQEYRAFGKRQR</sequence>
<dbReference type="Pfam" id="PF00494">
    <property type="entry name" value="SQS_PSY"/>
    <property type="match status" value="1"/>
</dbReference>
<dbReference type="InterPro" id="IPR002060">
    <property type="entry name" value="Squ/phyt_synthse"/>
</dbReference>
<organism evidence="1 2">
    <name type="scientific">Streptomyces diastatochromogenes</name>
    <dbReference type="NCBI Taxonomy" id="42236"/>
    <lineage>
        <taxon>Bacteria</taxon>
        <taxon>Bacillati</taxon>
        <taxon>Actinomycetota</taxon>
        <taxon>Actinomycetes</taxon>
        <taxon>Kitasatosporales</taxon>
        <taxon>Streptomycetaceae</taxon>
        <taxon>Streptomyces</taxon>
    </lineage>
</organism>
<gene>
    <name evidence="1" type="ORF">BEK98_00230</name>
</gene>
<dbReference type="SUPFAM" id="SSF48576">
    <property type="entry name" value="Terpenoid synthases"/>
    <property type="match status" value="1"/>
</dbReference>
<name>A0A233SY33_STRDA</name>
<evidence type="ECO:0000313" key="2">
    <source>
        <dbReference type="Proteomes" id="UP000215483"/>
    </source>
</evidence>
<keyword evidence="2" id="KW-1185">Reference proteome</keyword>